<reference evidence="1 2" key="1">
    <citation type="submission" date="2012-11" db="EMBL/GenBank/DDBJ databases">
        <title>Complete genome sequence of a novel phiKZ-like Vibrio phage.</title>
        <authorList>
            <person name="Luo Z."/>
            <person name="Yu Y."/>
        </authorList>
    </citation>
    <scope>NUCLEOTIDE SEQUENCE [LARGE SCALE GENOMIC DNA]</scope>
</reference>
<protein>
    <submittedName>
        <fullName evidence="1">Uncharacterized protein</fullName>
    </submittedName>
</protein>
<dbReference type="KEGG" id="vg:40103044"/>
<sequence>MRGTYDPNGIIQLSPTGTELIKIEFTKVHYQWQAAVYVNSMCIGYVTFGMNNERVVSTFAQGFADDGRAEASIHNIVAGIH</sequence>
<proteinExistence type="predicted"/>
<accession>V9LZH5</accession>
<evidence type="ECO:0000313" key="1">
    <source>
        <dbReference type="EMBL" id="AGB07282.1"/>
    </source>
</evidence>
<keyword evidence="2" id="KW-1185">Reference proteome</keyword>
<dbReference type="Proteomes" id="UP000272155">
    <property type="component" value="Segment"/>
</dbReference>
<dbReference type="GeneID" id="40103044"/>
<name>V9LZH5_9CAUD</name>
<evidence type="ECO:0000313" key="2">
    <source>
        <dbReference type="Proteomes" id="UP000272155"/>
    </source>
</evidence>
<organism evidence="1 2">
    <name type="scientific">Vibrio phage VP4B</name>
    <dbReference type="NCBI Taxonomy" id="1262540"/>
    <lineage>
        <taxon>Viruses</taxon>
        <taxon>Duplodnaviria</taxon>
        <taxon>Heunggongvirae</taxon>
        <taxon>Uroviricota</taxon>
        <taxon>Caudoviricetes</taxon>
        <taxon>Chimalliviridae</taxon>
        <taxon>Gorgonvirinae</taxon>
        <taxon>Tidunavirus</taxon>
        <taxon>Tidunavirus VP4B</taxon>
    </lineage>
</organism>
<dbReference type="RefSeq" id="YP_009626144.1">
    <property type="nucleotide sequence ID" value="NC_042136.1"/>
</dbReference>
<dbReference type="EMBL" id="KC131130">
    <property type="protein sequence ID" value="AGB07282.1"/>
    <property type="molecule type" value="Genomic_DNA"/>
</dbReference>
<dbReference type="OrthoDB" id="34463at10239"/>